<reference evidence="2" key="1">
    <citation type="submission" date="2021-01" db="EMBL/GenBank/DDBJ databases">
        <title>Whole genome shotgun sequence of Virgisporangium aliadipatigenens NBRC 105644.</title>
        <authorList>
            <person name="Komaki H."/>
            <person name="Tamura T."/>
        </authorList>
    </citation>
    <scope>NUCLEOTIDE SEQUENCE</scope>
    <source>
        <strain evidence="2">NBRC 105644</strain>
    </source>
</reference>
<evidence type="ECO:0000313" key="3">
    <source>
        <dbReference type="Proteomes" id="UP000619260"/>
    </source>
</evidence>
<gene>
    <name evidence="2" type="ORF">Val02_35320</name>
</gene>
<accession>A0A8J4DR30</accession>
<keyword evidence="1" id="KW-0812">Transmembrane</keyword>
<sequence length="406" mass="42885">MIRSAVASRTAGTDPNGAGHWRLWLPPLAAYLLSHLIQAVAEYRSGFAYFTVDGRARFDSQLYLEIAEHGYTLVRCGDIGLGHETGPDSWCGTAGWFPLYPALIRVVATLSPFDLPQAALVVTEAATVAMFGLFWWLLLRLPGGGPVTRGALLVALAAMPAATYFHAVFPMSVAVAAALAHVALLHAGRPLAAGLVGAVAAAAYPIGGGIVVIGLVLAGTAPARNARTLLAGALPALGTLGVFATHAVTVGRWDAYFLVQDRYRARGDGSDPGHNLLTLLRDAPPVPYSPDPAPAHQIERWQQVAPAEMAFALALTLLVTAVAVLPVLRRRRPDPLDAGLALYTLAIFVTPLLIGTQISQYRAHLLLAPGLLVLRRLPAVAGCGLALVMLPLSYVMGTMFGPRILF</sequence>
<feature type="transmembrane region" description="Helical" evidence="1">
    <location>
        <begin position="191"/>
        <end position="217"/>
    </location>
</feature>
<keyword evidence="3" id="KW-1185">Reference proteome</keyword>
<dbReference type="Proteomes" id="UP000619260">
    <property type="component" value="Unassembled WGS sequence"/>
</dbReference>
<keyword evidence="1" id="KW-1133">Transmembrane helix</keyword>
<dbReference type="EMBL" id="BOPF01000012">
    <property type="protein sequence ID" value="GIJ46646.1"/>
    <property type="molecule type" value="Genomic_DNA"/>
</dbReference>
<feature type="transmembrane region" description="Helical" evidence="1">
    <location>
        <begin position="229"/>
        <end position="248"/>
    </location>
</feature>
<evidence type="ECO:0000313" key="2">
    <source>
        <dbReference type="EMBL" id="GIJ46646.1"/>
    </source>
</evidence>
<feature type="transmembrane region" description="Helical" evidence="1">
    <location>
        <begin position="340"/>
        <end position="359"/>
    </location>
</feature>
<keyword evidence="1" id="KW-0472">Membrane</keyword>
<evidence type="ECO:0000256" key="1">
    <source>
        <dbReference type="SAM" id="Phobius"/>
    </source>
</evidence>
<dbReference type="AlphaFoldDB" id="A0A8J4DR30"/>
<feature type="transmembrane region" description="Helical" evidence="1">
    <location>
        <begin position="379"/>
        <end position="400"/>
    </location>
</feature>
<dbReference type="RefSeq" id="WP_203900173.1">
    <property type="nucleotide sequence ID" value="NZ_BOPF01000012.1"/>
</dbReference>
<feature type="transmembrane region" description="Helical" evidence="1">
    <location>
        <begin position="118"/>
        <end position="139"/>
    </location>
</feature>
<proteinExistence type="predicted"/>
<feature type="transmembrane region" description="Helical" evidence="1">
    <location>
        <begin position="309"/>
        <end position="328"/>
    </location>
</feature>
<name>A0A8J4DR30_9ACTN</name>
<organism evidence="2 3">
    <name type="scientific">Virgisporangium aliadipatigenens</name>
    <dbReference type="NCBI Taxonomy" id="741659"/>
    <lineage>
        <taxon>Bacteria</taxon>
        <taxon>Bacillati</taxon>
        <taxon>Actinomycetota</taxon>
        <taxon>Actinomycetes</taxon>
        <taxon>Micromonosporales</taxon>
        <taxon>Micromonosporaceae</taxon>
        <taxon>Virgisporangium</taxon>
    </lineage>
</organism>
<protein>
    <submittedName>
        <fullName evidence="2">Uncharacterized protein</fullName>
    </submittedName>
</protein>
<comment type="caution">
    <text evidence="2">The sequence shown here is derived from an EMBL/GenBank/DDBJ whole genome shotgun (WGS) entry which is preliminary data.</text>
</comment>
<feature type="transmembrane region" description="Helical" evidence="1">
    <location>
        <begin position="151"/>
        <end position="179"/>
    </location>
</feature>